<dbReference type="PANTHER" id="PTHR31096">
    <property type="entry name" value="ACT DOMAIN-CONTAINING PROTEIN ACR4-RELATED"/>
    <property type="match status" value="1"/>
</dbReference>
<evidence type="ECO:0000259" key="4">
    <source>
        <dbReference type="PROSITE" id="PS51671"/>
    </source>
</evidence>
<evidence type="ECO:0000313" key="6">
    <source>
        <dbReference type="Proteomes" id="UP000811246"/>
    </source>
</evidence>
<dbReference type="CDD" id="cd04926">
    <property type="entry name" value="ACT_ACR_4"/>
    <property type="match status" value="1"/>
</dbReference>
<dbReference type="SUPFAM" id="SSF55021">
    <property type="entry name" value="ACT-like"/>
    <property type="match status" value="3"/>
</dbReference>
<feature type="domain" description="ACT" evidence="4">
    <location>
        <begin position="233"/>
        <end position="310"/>
    </location>
</feature>
<gene>
    <name evidence="5" type="ORF">I3842_06G106000</name>
</gene>
<feature type="domain" description="ACT" evidence="4">
    <location>
        <begin position="445"/>
        <end position="525"/>
    </location>
</feature>
<dbReference type="PANTHER" id="PTHR31096:SF15">
    <property type="entry name" value="ACT DOMAIN-CONTAINING PROTEIN ACR"/>
    <property type="match status" value="1"/>
</dbReference>
<feature type="region of interest" description="Disordered" evidence="3">
    <location>
        <begin position="18"/>
        <end position="39"/>
    </location>
</feature>
<evidence type="ECO:0000313" key="5">
    <source>
        <dbReference type="EMBL" id="KAG6708921.1"/>
    </source>
</evidence>
<feature type="domain" description="ACT" evidence="4">
    <location>
        <begin position="144"/>
        <end position="224"/>
    </location>
</feature>
<dbReference type="AlphaFoldDB" id="A0A922JHJ2"/>
<dbReference type="Gene3D" id="3.30.70.260">
    <property type="match status" value="2"/>
</dbReference>
<comment type="function">
    <text evidence="2">Binds amino acids.</text>
</comment>
<evidence type="ECO:0000256" key="1">
    <source>
        <dbReference type="ARBA" id="ARBA00022737"/>
    </source>
</evidence>
<reference evidence="5" key="1">
    <citation type="submission" date="2021-01" db="EMBL/GenBank/DDBJ databases">
        <authorList>
            <person name="Lovell J.T."/>
            <person name="Bentley N."/>
            <person name="Bhattarai G."/>
            <person name="Jenkins J.W."/>
            <person name="Sreedasyam A."/>
            <person name="Alarcon Y."/>
            <person name="Bock C."/>
            <person name="Boston L."/>
            <person name="Carlson J."/>
            <person name="Cervantes K."/>
            <person name="Clermont K."/>
            <person name="Krom N."/>
            <person name="Kubenka K."/>
            <person name="Mamidi S."/>
            <person name="Mattison C."/>
            <person name="Monteros M."/>
            <person name="Pisani C."/>
            <person name="Plott C."/>
            <person name="Rajasekar S."/>
            <person name="Rhein H.S."/>
            <person name="Rohla C."/>
            <person name="Song M."/>
            <person name="Hilaire R.S."/>
            <person name="Shu S."/>
            <person name="Wells L."/>
            <person name="Wang X."/>
            <person name="Webber J."/>
            <person name="Heerema R.J."/>
            <person name="Klein P."/>
            <person name="Conner P."/>
            <person name="Grauke L."/>
            <person name="Grimwood J."/>
            <person name="Schmutz J."/>
            <person name="Randall J.J."/>
        </authorList>
    </citation>
    <scope>NUCLEOTIDE SEQUENCE</scope>
    <source>
        <tissue evidence="5">Leaf</tissue>
    </source>
</reference>
<dbReference type="CDD" id="cd04897">
    <property type="entry name" value="ACT_ACR_3"/>
    <property type="match status" value="1"/>
</dbReference>
<organism evidence="5 6">
    <name type="scientific">Carya illinoinensis</name>
    <name type="common">Pecan</name>
    <dbReference type="NCBI Taxonomy" id="32201"/>
    <lineage>
        <taxon>Eukaryota</taxon>
        <taxon>Viridiplantae</taxon>
        <taxon>Streptophyta</taxon>
        <taxon>Embryophyta</taxon>
        <taxon>Tracheophyta</taxon>
        <taxon>Spermatophyta</taxon>
        <taxon>Magnoliopsida</taxon>
        <taxon>eudicotyledons</taxon>
        <taxon>Gunneridae</taxon>
        <taxon>Pentapetalae</taxon>
        <taxon>rosids</taxon>
        <taxon>fabids</taxon>
        <taxon>Fagales</taxon>
        <taxon>Juglandaceae</taxon>
        <taxon>Carya</taxon>
    </lineage>
</organism>
<dbReference type="Pfam" id="PF01842">
    <property type="entry name" value="ACT"/>
    <property type="match status" value="2"/>
</dbReference>
<sequence length="557" mass="62801">MCSLLKIVNLLYVPPKHLRPAEERPPPPNQLPITTNHNPDSEIRIHRHKQRKCQKNQTQEKTNIINKRKETSRAEIPEQKDTLFIPSLITLSISSSLLCGSEFHFQMDCWSSPLAMDDEFEKLVIRMNPPRVTVDNASSRKATLIKVDSANKRGSLLELVQVLIDLNLIIRRAYISSDGEWFMDVFHVTDQNGNKLFDDDLAERIQVSLGPKAHSFRSLRRSVGVQAATEHTTIELTGRDRPGLLSEAFAVLANLKCNVVAAEVWTHNSRMASVVLITDEATGLPIDNPDQLAKIKQLLLYVLKGDRDKRGANTAVSAGSTHKERRLHQMMYADRDYDMDDTDCKSTSDRSKLLVTVEKCADKGYTVVNLRCPDRPKLLFDTVCTLTDMQYVVYHGTVIAEGPEAYQEYYIRHMDGYPVSSEAERQRVIHCLEAAIKRRTSEGIRLELCGEDRIGLLSDVTRIFRENGLSVSRAEVTTRGSQAVNAFYVTDASGNPVKSETIEAVRKEIGLITMLHVKDDAYSKSPTQESGKFSLGNLFRTRSEKFLYNLGLMKSCS</sequence>
<keyword evidence="1 2" id="KW-0677">Repeat</keyword>
<dbReference type="PROSITE" id="PS51671">
    <property type="entry name" value="ACT"/>
    <property type="match status" value="3"/>
</dbReference>
<proteinExistence type="predicted"/>
<dbReference type="InterPro" id="IPR040217">
    <property type="entry name" value="ACR1-12"/>
</dbReference>
<dbReference type="OrthoDB" id="2019938at2759"/>
<evidence type="ECO:0000256" key="2">
    <source>
        <dbReference type="RuleBase" id="RU369043"/>
    </source>
</evidence>
<dbReference type="Proteomes" id="UP000811246">
    <property type="component" value="Chromosome 6"/>
</dbReference>
<name>A0A922JHJ2_CARIL</name>
<comment type="caution">
    <text evidence="5">The sequence shown here is derived from an EMBL/GenBank/DDBJ whole genome shotgun (WGS) entry which is preliminary data.</text>
</comment>
<dbReference type="GO" id="GO:0016597">
    <property type="term" value="F:amino acid binding"/>
    <property type="evidence" value="ECO:0007669"/>
    <property type="project" value="UniProtKB-UniRule"/>
</dbReference>
<dbReference type="InterPro" id="IPR002912">
    <property type="entry name" value="ACT_dom"/>
</dbReference>
<dbReference type="EMBL" id="CM031830">
    <property type="protein sequence ID" value="KAG6708921.1"/>
    <property type="molecule type" value="Genomic_DNA"/>
</dbReference>
<accession>A0A922JHJ2</accession>
<evidence type="ECO:0000256" key="3">
    <source>
        <dbReference type="SAM" id="MobiDB-lite"/>
    </source>
</evidence>
<dbReference type="InterPro" id="IPR045865">
    <property type="entry name" value="ACT-like_dom_sf"/>
</dbReference>
<protein>
    <recommendedName>
        <fullName evidence="2">ACT domain-containing protein ACR</fullName>
    </recommendedName>
    <alternativeName>
        <fullName evidence="2">Protein ACT DOMAIN REPEATS</fullName>
    </alternativeName>
</protein>